<dbReference type="Gene3D" id="2.60.120.620">
    <property type="entry name" value="q2cbj1_9rhob like domain"/>
    <property type="match status" value="1"/>
</dbReference>
<dbReference type="NCBIfam" id="TIGR02466">
    <property type="entry name" value="TIGR02466 family protein"/>
    <property type="match status" value="1"/>
</dbReference>
<gene>
    <name evidence="1" type="ORF">AZI86_13980</name>
</gene>
<name>A0A150WJI2_BDEBC</name>
<sequence>MIQSLFPTSVYFAPLASKDKSLNSDLKKEALTYARIDEEGQAWSAKNYPGGYTSYGSIAQLNQASTTFEILEKEINKHVRKFVKHLEMDIDPKELKMTSCWVNVMPTNVIHTMHLHPLSVISGTYYVQTPKNSSAIKFEDPRLDSFMASPPRKHNAKVANQRHHSLQPQEGHVVLFESWLRHEVPANQADKERISISFNYGWV</sequence>
<accession>A0A150WJI2</accession>
<dbReference type="RefSeq" id="WP_061835813.1">
    <property type="nucleotide sequence ID" value="NZ_LUKE01000003.1"/>
</dbReference>
<dbReference type="Proteomes" id="UP000075320">
    <property type="component" value="Unassembled WGS sequence"/>
</dbReference>
<evidence type="ECO:0000313" key="2">
    <source>
        <dbReference type="Proteomes" id="UP000075320"/>
    </source>
</evidence>
<dbReference type="OrthoDB" id="549777at2"/>
<protein>
    <recommendedName>
        <fullName evidence="3">Fe2OG dioxygenase domain-containing protein</fullName>
    </recommendedName>
</protein>
<dbReference type="InterPro" id="IPR012668">
    <property type="entry name" value="CHP02466"/>
</dbReference>
<reference evidence="1 2" key="1">
    <citation type="submission" date="2016-03" db="EMBL/GenBank/DDBJ databases">
        <authorList>
            <person name="Ploux O."/>
        </authorList>
    </citation>
    <scope>NUCLEOTIDE SEQUENCE [LARGE SCALE GENOMIC DNA]</scope>
    <source>
        <strain evidence="1 2">R0</strain>
    </source>
</reference>
<keyword evidence="2" id="KW-1185">Reference proteome</keyword>
<comment type="caution">
    <text evidence="1">The sequence shown here is derived from an EMBL/GenBank/DDBJ whole genome shotgun (WGS) entry which is preliminary data.</text>
</comment>
<evidence type="ECO:0000313" key="1">
    <source>
        <dbReference type="EMBL" id="KYG63919.1"/>
    </source>
</evidence>
<dbReference type="AlphaFoldDB" id="A0A150WJI2"/>
<organism evidence="1 2">
    <name type="scientific">Bdellovibrio bacteriovorus</name>
    <dbReference type="NCBI Taxonomy" id="959"/>
    <lineage>
        <taxon>Bacteria</taxon>
        <taxon>Pseudomonadati</taxon>
        <taxon>Bdellovibrionota</taxon>
        <taxon>Bdellovibrionia</taxon>
        <taxon>Bdellovibrionales</taxon>
        <taxon>Pseudobdellovibrionaceae</taxon>
        <taxon>Bdellovibrio</taxon>
    </lineage>
</organism>
<dbReference type="Pfam" id="PF13759">
    <property type="entry name" value="2OG-FeII_Oxy_5"/>
    <property type="match status" value="1"/>
</dbReference>
<dbReference type="EMBL" id="LUKE01000003">
    <property type="protein sequence ID" value="KYG63919.1"/>
    <property type="molecule type" value="Genomic_DNA"/>
</dbReference>
<evidence type="ECO:0008006" key="3">
    <source>
        <dbReference type="Google" id="ProtNLM"/>
    </source>
</evidence>
<proteinExistence type="predicted"/>